<dbReference type="KEGG" id="hhb:Hhub_4179"/>
<dbReference type="Proteomes" id="UP000066737">
    <property type="component" value="Plasmid pSTJ001"/>
</dbReference>
<evidence type="ECO:0000313" key="1">
    <source>
        <dbReference type="EMBL" id="CQH63758.1"/>
    </source>
</evidence>
<dbReference type="AlphaFoldDB" id="A0A0U5D1T1"/>
<name>A0A0U5D1T1_9EURY</name>
<accession>A0A0U5D1T1</accession>
<evidence type="ECO:0000313" key="2">
    <source>
        <dbReference type="Proteomes" id="UP000066737"/>
    </source>
</evidence>
<reference evidence="2" key="1">
    <citation type="journal article" date="2016" name="Environ. Microbiol.">
        <title>The complete genome of a viable archaeum isolated from 123-million-year-old rock salt.</title>
        <authorList>
            <person name="Jaakkola S.T."/>
            <person name="Pfeiffer F."/>
            <person name="Ravantti J.J."/>
            <person name="Guo Q."/>
            <person name="Liu Y."/>
            <person name="Chen X."/>
            <person name="Ma H."/>
            <person name="Yang C."/>
            <person name="Oksanen H.M."/>
            <person name="Bamford D.H."/>
        </authorList>
    </citation>
    <scope>NUCLEOTIDE SEQUENCE</scope>
    <source>
        <strain evidence="2">JI20-1</strain>
        <plasmid evidence="2">Plasmid pSTJ001</plasmid>
    </source>
</reference>
<gene>
    <name evidence="1" type="ORF">HHUB_4179</name>
</gene>
<keyword evidence="2" id="KW-1185">Reference proteome</keyword>
<sequence length="57" mass="5858">MNLACVASTGALAVVCSPVRTSTNAGARRCANGRESARAAARPARYRAGALVHGVWM</sequence>
<geneLocation type="plasmid" evidence="2">
    <name>pSTJ001</name>
</geneLocation>
<organism evidence="1 2">
    <name type="scientific">Halobacterium hubeiense</name>
    <dbReference type="NCBI Taxonomy" id="1407499"/>
    <lineage>
        <taxon>Archaea</taxon>
        <taxon>Methanobacteriati</taxon>
        <taxon>Methanobacteriota</taxon>
        <taxon>Stenosarchaea group</taxon>
        <taxon>Halobacteria</taxon>
        <taxon>Halobacteriales</taxon>
        <taxon>Halobacteriaceae</taxon>
        <taxon>Halobacterium</taxon>
    </lineage>
</organism>
<proteinExistence type="predicted"/>
<protein>
    <submittedName>
        <fullName evidence="1">Uncharacterized protein</fullName>
    </submittedName>
</protein>
<dbReference type="EMBL" id="LN831303">
    <property type="protein sequence ID" value="CQH63758.1"/>
    <property type="molecule type" value="Genomic_DNA"/>
</dbReference>